<dbReference type="GO" id="GO:0004370">
    <property type="term" value="F:glycerol kinase activity"/>
    <property type="evidence" value="ECO:0007669"/>
    <property type="project" value="UniProtKB-EC"/>
</dbReference>
<feature type="domain" description="Carbohydrate kinase FGGY N-terminal" evidence="12">
    <location>
        <begin position="2"/>
        <end position="250"/>
    </location>
</feature>
<dbReference type="InterPro" id="IPR018485">
    <property type="entry name" value="FGGY_C"/>
</dbReference>
<dbReference type="Pfam" id="PF02782">
    <property type="entry name" value="FGGY_C"/>
    <property type="match status" value="1"/>
</dbReference>
<dbReference type="GO" id="GO:0005524">
    <property type="term" value="F:ATP binding"/>
    <property type="evidence" value="ECO:0007669"/>
    <property type="project" value="UniProtKB-KW"/>
</dbReference>
<organism evidence="14 15">
    <name type="scientific">Candidatus Ornithospirochaeta stercoravium</name>
    <dbReference type="NCBI Taxonomy" id="2840897"/>
    <lineage>
        <taxon>Bacteria</taxon>
        <taxon>Pseudomonadati</taxon>
        <taxon>Spirochaetota</taxon>
        <taxon>Spirochaetia</taxon>
        <taxon>Spirochaetales</taxon>
        <taxon>Spirochaetaceae</taxon>
        <taxon>Spirochaetaceae incertae sedis</taxon>
        <taxon>Candidatus Ornithospirochaeta</taxon>
    </lineage>
</organism>
<comment type="pathway">
    <text evidence="1">Polyol metabolism; glycerol degradation via glycerol kinase pathway; sn-glycerol 3-phosphate from glycerol: step 1/1.</text>
</comment>
<dbReference type="GO" id="GO:0006072">
    <property type="term" value="P:glycerol-3-phosphate metabolic process"/>
    <property type="evidence" value="ECO:0007669"/>
    <property type="project" value="InterPro"/>
</dbReference>
<dbReference type="PROSITE" id="PS00445">
    <property type="entry name" value="FGGY_KINASES_2"/>
    <property type="match status" value="1"/>
</dbReference>
<dbReference type="PANTHER" id="PTHR10196">
    <property type="entry name" value="SUGAR KINASE"/>
    <property type="match status" value="1"/>
</dbReference>
<comment type="caution">
    <text evidence="14">The sequence shown here is derived from an EMBL/GenBank/DDBJ whole genome shotgun (WGS) entry which is preliminary data.</text>
</comment>
<dbReference type="PANTHER" id="PTHR10196:SF69">
    <property type="entry name" value="GLYCEROL KINASE"/>
    <property type="match status" value="1"/>
</dbReference>
<dbReference type="InterPro" id="IPR043129">
    <property type="entry name" value="ATPase_NBD"/>
</dbReference>
<keyword evidence="5" id="KW-0547">Nucleotide-binding</keyword>
<evidence type="ECO:0000256" key="6">
    <source>
        <dbReference type="ARBA" id="ARBA00022777"/>
    </source>
</evidence>
<evidence type="ECO:0000259" key="12">
    <source>
        <dbReference type="Pfam" id="PF00370"/>
    </source>
</evidence>
<evidence type="ECO:0000256" key="9">
    <source>
        <dbReference type="ARBA" id="ARBA00043149"/>
    </source>
</evidence>
<keyword evidence="7" id="KW-0319">Glycerol metabolism</keyword>
<dbReference type="GO" id="GO:0005829">
    <property type="term" value="C:cytosol"/>
    <property type="evidence" value="ECO:0007669"/>
    <property type="project" value="TreeGrafter"/>
</dbReference>
<evidence type="ECO:0000256" key="1">
    <source>
        <dbReference type="ARBA" id="ARBA00005190"/>
    </source>
</evidence>
<dbReference type="InterPro" id="IPR018484">
    <property type="entry name" value="FGGY_N"/>
</dbReference>
<evidence type="ECO:0000259" key="13">
    <source>
        <dbReference type="Pfam" id="PF02782"/>
    </source>
</evidence>
<evidence type="ECO:0000256" key="3">
    <source>
        <dbReference type="ARBA" id="ARBA00012099"/>
    </source>
</evidence>
<comment type="catalytic activity">
    <reaction evidence="10">
        <text>glycerol + ATP = sn-glycerol 3-phosphate + ADP + H(+)</text>
        <dbReference type="Rhea" id="RHEA:21644"/>
        <dbReference type="ChEBI" id="CHEBI:15378"/>
        <dbReference type="ChEBI" id="CHEBI:17754"/>
        <dbReference type="ChEBI" id="CHEBI:30616"/>
        <dbReference type="ChEBI" id="CHEBI:57597"/>
        <dbReference type="ChEBI" id="CHEBI:456216"/>
        <dbReference type="EC" id="2.7.1.30"/>
    </reaction>
</comment>
<sequence length="499" mass="55264">MYFGAIDQGTTSTRFILFSRKGEIIASAQKEHKQHFPKPGWVEHDPEEIWKNTSETIRETLRKADVKAAEIKGIGITNQRETIIAWNRETGKPYYNAIVWQDLRGTDLINSIKETGREKEIQETTGLILNPYFAASKIVWLLDNIPGLRKDAESGKAVFGTIDTYLVWKLTGGKVFTVDVTNASRYLLMNLRTLSWDKGMLSLFNIPECALPQIVPSIGRVYGYTDKHGPFGEEIPIAGVLGDQQAALFGQACFTPGTGKCTYGTGCFLLANIGNDVCFSKNGLLTTVAYQIEGEKPVYAFEGSIAVAGSLVQWARDNLKIIKTPQELDQLASEVADSGGVYVVPAFSGLFAPYWRSDARGVIAGLTGYTDRRHISRAILEATAFQLFDIVKVLEMDSGITMNSMKADGGLTNSTPLMAFQADILGIPIIKPRIVETTALGVAFAAGLTTGVYSGLDELSTLWQEKERYECCMTDEERDNRVNFWHKAVSRTLCWMERK</sequence>
<dbReference type="Proteomes" id="UP000810292">
    <property type="component" value="Unassembled WGS sequence"/>
</dbReference>
<comment type="similarity">
    <text evidence="2 11">Belongs to the FGGY kinase family.</text>
</comment>
<reference evidence="14" key="1">
    <citation type="submission" date="2020-10" db="EMBL/GenBank/DDBJ databases">
        <authorList>
            <person name="Gilroy R."/>
        </authorList>
    </citation>
    <scope>NUCLEOTIDE SEQUENCE</scope>
    <source>
        <strain evidence="14">14700</strain>
    </source>
</reference>
<gene>
    <name evidence="14" type="primary">glpK</name>
    <name evidence="14" type="ORF">IAA72_00440</name>
</gene>
<keyword evidence="6 11" id="KW-0418">Kinase</keyword>
<evidence type="ECO:0000256" key="11">
    <source>
        <dbReference type="RuleBase" id="RU003733"/>
    </source>
</evidence>
<evidence type="ECO:0000256" key="2">
    <source>
        <dbReference type="ARBA" id="ARBA00009156"/>
    </source>
</evidence>
<dbReference type="AlphaFoldDB" id="A0A9D9IB00"/>
<keyword evidence="4 11" id="KW-0808">Transferase</keyword>
<dbReference type="InterPro" id="IPR005999">
    <property type="entry name" value="Glycerol_kin"/>
</dbReference>
<dbReference type="Gene3D" id="3.30.420.40">
    <property type="match status" value="2"/>
</dbReference>
<evidence type="ECO:0000256" key="4">
    <source>
        <dbReference type="ARBA" id="ARBA00022679"/>
    </source>
</evidence>
<evidence type="ECO:0000313" key="14">
    <source>
        <dbReference type="EMBL" id="MBO8468236.1"/>
    </source>
</evidence>
<accession>A0A9D9IB00</accession>
<protein>
    <recommendedName>
        <fullName evidence="3">glycerol kinase</fullName>
        <ecNumber evidence="3">2.7.1.30</ecNumber>
    </recommendedName>
    <alternativeName>
        <fullName evidence="9">ATP:glycerol 3-phosphotransferase</fullName>
    </alternativeName>
</protein>
<keyword evidence="8" id="KW-0067">ATP-binding</keyword>
<dbReference type="InterPro" id="IPR000577">
    <property type="entry name" value="Carb_kinase_FGGY"/>
</dbReference>
<evidence type="ECO:0000256" key="8">
    <source>
        <dbReference type="ARBA" id="ARBA00022840"/>
    </source>
</evidence>
<feature type="domain" description="Carbohydrate kinase FGGY C-terminal" evidence="13">
    <location>
        <begin position="260"/>
        <end position="448"/>
    </location>
</feature>
<evidence type="ECO:0000256" key="10">
    <source>
        <dbReference type="ARBA" id="ARBA00052101"/>
    </source>
</evidence>
<proteinExistence type="inferred from homology"/>
<dbReference type="PIRSF" id="PIRSF000538">
    <property type="entry name" value="GlpK"/>
    <property type="match status" value="1"/>
</dbReference>
<dbReference type="InterPro" id="IPR018483">
    <property type="entry name" value="Carb_kinase_FGGY_CS"/>
</dbReference>
<evidence type="ECO:0000313" key="15">
    <source>
        <dbReference type="Proteomes" id="UP000810292"/>
    </source>
</evidence>
<dbReference type="Pfam" id="PF00370">
    <property type="entry name" value="FGGY_N"/>
    <property type="match status" value="1"/>
</dbReference>
<dbReference type="NCBIfam" id="TIGR01311">
    <property type="entry name" value="glycerol_kin"/>
    <property type="match status" value="1"/>
</dbReference>
<reference evidence="14" key="2">
    <citation type="journal article" date="2021" name="PeerJ">
        <title>Extensive microbial diversity within the chicken gut microbiome revealed by metagenomics and culture.</title>
        <authorList>
            <person name="Gilroy R."/>
            <person name="Ravi A."/>
            <person name="Getino M."/>
            <person name="Pursley I."/>
            <person name="Horton D.L."/>
            <person name="Alikhan N.F."/>
            <person name="Baker D."/>
            <person name="Gharbi K."/>
            <person name="Hall N."/>
            <person name="Watson M."/>
            <person name="Adriaenssens E.M."/>
            <person name="Foster-Nyarko E."/>
            <person name="Jarju S."/>
            <person name="Secka A."/>
            <person name="Antonio M."/>
            <person name="Oren A."/>
            <person name="Chaudhuri R.R."/>
            <person name="La Ragione R."/>
            <person name="Hildebrand F."/>
            <person name="Pallen M.J."/>
        </authorList>
    </citation>
    <scope>NUCLEOTIDE SEQUENCE</scope>
    <source>
        <strain evidence="14">14700</strain>
    </source>
</reference>
<dbReference type="NCBIfam" id="NF000756">
    <property type="entry name" value="PRK00047.1"/>
    <property type="match status" value="1"/>
</dbReference>
<dbReference type="FunFam" id="3.30.420.40:FF:000007">
    <property type="entry name" value="Glycerol kinase"/>
    <property type="match status" value="1"/>
</dbReference>
<dbReference type="EC" id="2.7.1.30" evidence="3"/>
<dbReference type="SUPFAM" id="SSF53067">
    <property type="entry name" value="Actin-like ATPase domain"/>
    <property type="match status" value="2"/>
</dbReference>
<dbReference type="CDD" id="cd07769">
    <property type="entry name" value="ASKHA_NBD_FGGY_GK"/>
    <property type="match status" value="1"/>
</dbReference>
<evidence type="ECO:0000256" key="5">
    <source>
        <dbReference type="ARBA" id="ARBA00022741"/>
    </source>
</evidence>
<evidence type="ECO:0000256" key="7">
    <source>
        <dbReference type="ARBA" id="ARBA00022798"/>
    </source>
</evidence>
<name>A0A9D9IB00_9SPIO</name>
<dbReference type="FunFam" id="3.30.420.40:FF:000008">
    <property type="entry name" value="Glycerol kinase"/>
    <property type="match status" value="1"/>
</dbReference>
<dbReference type="EMBL" id="JADIMF010000006">
    <property type="protein sequence ID" value="MBO8468236.1"/>
    <property type="molecule type" value="Genomic_DNA"/>
</dbReference>
<dbReference type="GO" id="GO:0006071">
    <property type="term" value="P:glycerol metabolic process"/>
    <property type="evidence" value="ECO:0007669"/>
    <property type="project" value="UniProtKB-KW"/>
</dbReference>